<organism evidence="2 3">
    <name type="scientific">Syncephalis pseudoplumigaleata</name>
    <dbReference type="NCBI Taxonomy" id="1712513"/>
    <lineage>
        <taxon>Eukaryota</taxon>
        <taxon>Fungi</taxon>
        <taxon>Fungi incertae sedis</taxon>
        <taxon>Zoopagomycota</taxon>
        <taxon>Zoopagomycotina</taxon>
        <taxon>Zoopagomycetes</taxon>
        <taxon>Zoopagales</taxon>
        <taxon>Piptocephalidaceae</taxon>
        <taxon>Syncephalis</taxon>
    </lineage>
</organism>
<evidence type="ECO:0000313" key="2">
    <source>
        <dbReference type="EMBL" id="RKP24261.1"/>
    </source>
</evidence>
<protein>
    <submittedName>
        <fullName evidence="2">Uncharacterized protein</fullName>
    </submittedName>
</protein>
<accession>A0A4P9YY48</accession>
<keyword evidence="1" id="KW-0812">Transmembrane</keyword>
<dbReference type="AlphaFoldDB" id="A0A4P9YY48"/>
<evidence type="ECO:0000313" key="3">
    <source>
        <dbReference type="Proteomes" id="UP000278143"/>
    </source>
</evidence>
<evidence type="ECO:0000256" key="1">
    <source>
        <dbReference type="SAM" id="Phobius"/>
    </source>
</evidence>
<name>A0A4P9YY48_9FUNG</name>
<keyword evidence="1" id="KW-0472">Membrane</keyword>
<dbReference type="OrthoDB" id="10335731at2759"/>
<keyword evidence="3" id="KW-1185">Reference proteome</keyword>
<keyword evidence="1" id="KW-1133">Transmembrane helix</keyword>
<proteinExistence type="predicted"/>
<dbReference type="EMBL" id="KZ990342">
    <property type="protein sequence ID" value="RKP24261.1"/>
    <property type="molecule type" value="Genomic_DNA"/>
</dbReference>
<dbReference type="Proteomes" id="UP000278143">
    <property type="component" value="Unassembled WGS sequence"/>
</dbReference>
<feature type="transmembrane region" description="Helical" evidence="1">
    <location>
        <begin position="43"/>
        <end position="67"/>
    </location>
</feature>
<reference evidence="3" key="1">
    <citation type="journal article" date="2018" name="Nat. Microbiol.">
        <title>Leveraging single-cell genomics to expand the fungal tree of life.</title>
        <authorList>
            <person name="Ahrendt S.R."/>
            <person name="Quandt C.A."/>
            <person name="Ciobanu D."/>
            <person name="Clum A."/>
            <person name="Salamov A."/>
            <person name="Andreopoulos B."/>
            <person name="Cheng J.F."/>
            <person name="Woyke T."/>
            <person name="Pelin A."/>
            <person name="Henrissat B."/>
            <person name="Reynolds N.K."/>
            <person name="Benny G.L."/>
            <person name="Smith M.E."/>
            <person name="James T.Y."/>
            <person name="Grigoriev I.V."/>
        </authorList>
    </citation>
    <scope>NUCLEOTIDE SEQUENCE [LARGE SCALE GENOMIC DNA]</scope>
    <source>
        <strain evidence="3">Benny S71-1</strain>
    </source>
</reference>
<gene>
    <name evidence="2" type="ORF">SYNPS1DRAFT_29972</name>
</gene>
<sequence>MSTRLYELWMATIRLDDSESPQLADFYPNSKSPPQPIPLNTRIFAAIMKAVVILFATLLHCCLAGPLERRHDHTKGRADALAEINKQQALAGSWNKSADENGRH</sequence>